<dbReference type="EMBL" id="JAWXXP010000001">
    <property type="protein sequence ID" value="MDX5992651.1"/>
    <property type="molecule type" value="Genomic_DNA"/>
</dbReference>
<keyword evidence="2 6" id="KW-0812">Transmembrane</keyword>
<accession>A0A1G6YWH3</accession>
<evidence type="ECO:0000256" key="4">
    <source>
        <dbReference type="ARBA" id="ARBA00023136"/>
    </source>
</evidence>
<dbReference type="GO" id="GO:0016020">
    <property type="term" value="C:membrane"/>
    <property type="evidence" value="ECO:0007669"/>
    <property type="project" value="UniProtKB-SubCell"/>
</dbReference>
<dbReference type="GO" id="GO:0006508">
    <property type="term" value="P:proteolysis"/>
    <property type="evidence" value="ECO:0007669"/>
    <property type="project" value="UniProtKB-KW"/>
</dbReference>
<comment type="subcellular location">
    <subcellularLocation>
        <location evidence="1">Membrane</location>
        <topology evidence="1">Multi-pass membrane protein</topology>
    </subcellularLocation>
</comment>
<evidence type="ECO:0000313" key="11">
    <source>
        <dbReference type="EMBL" id="SDD93995.1"/>
    </source>
</evidence>
<dbReference type="PANTHER" id="PTHR33507">
    <property type="entry name" value="INNER MEMBRANE PROTEIN YBBJ"/>
    <property type="match status" value="1"/>
</dbReference>
<feature type="transmembrane region" description="Helical" evidence="6">
    <location>
        <begin position="278"/>
        <end position="300"/>
    </location>
</feature>
<evidence type="ECO:0000256" key="3">
    <source>
        <dbReference type="ARBA" id="ARBA00022989"/>
    </source>
</evidence>
<keyword evidence="4 6" id="KW-0472">Membrane</keyword>
<evidence type="ECO:0000256" key="2">
    <source>
        <dbReference type="ARBA" id="ARBA00022692"/>
    </source>
</evidence>
<feature type="transmembrane region" description="Helical" evidence="6">
    <location>
        <begin position="380"/>
        <end position="403"/>
    </location>
</feature>
<organism evidence="11 12">
    <name type="scientific">Ectopseudomonas alcaliphila</name>
    <dbReference type="NCBI Taxonomy" id="101564"/>
    <lineage>
        <taxon>Bacteria</taxon>
        <taxon>Pseudomonadati</taxon>
        <taxon>Pseudomonadota</taxon>
        <taxon>Gammaproteobacteria</taxon>
        <taxon>Pseudomonadales</taxon>
        <taxon>Pseudomonadaceae</taxon>
        <taxon>Ectopseudomonas</taxon>
    </lineage>
</organism>
<keyword evidence="13" id="KW-1185">Reference proteome</keyword>
<evidence type="ECO:0000259" key="7">
    <source>
        <dbReference type="Pfam" id="PF01957"/>
    </source>
</evidence>
<dbReference type="RefSeq" id="WP_074676494.1">
    <property type="nucleotide sequence ID" value="NZ_CBCSET010000001.1"/>
</dbReference>
<dbReference type="InterPro" id="IPR029045">
    <property type="entry name" value="ClpP/crotonase-like_dom_sf"/>
</dbReference>
<evidence type="ECO:0000259" key="9">
    <source>
        <dbReference type="Pfam" id="PF25145"/>
    </source>
</evidence>
<gene>
    <name evidence="11" type="ORF">SAMN05216575_1011624</name>
    <name evidence="10" type="ORF">SIM71_11335</name>
</gene>
<evidence type="ECO:0000313" key="10">
    <source>
        <dbReference type="EMBL" id="MDX5992651.1"/>
    </source>
</evidence>
<name>A0A1G6YWH3_9GAMM</name>
<dbReference type="Pfam" id="PF01957">
    <property type="entry name" value="NfeD"/>
    <property type="match status" value="1"/>
</dbReference>
<proteinExistence type="predicted"/>
<keyword evidence="11" id="KW-0378">Hydrolase</keyword>
<keyword evidence="3 6" id="KW-1133">Transmembrane helix</keyword>
<dbReference type="AlphaFoldDB" id="A0A1G6YWH3"/>
<feature type="transmembrane region" description="Helical" evidence="6">
    <location>
        <begin position="331"/>
        <end position="348"/>
    </location>
</feature>
<dbReference type="InterPro" id="IPR052165">
    <property type="entry name" value="Membrane_assoc_protease"/>
</dbReference>
<feature type="domain" description="NfeD1b N-terminal" evidence="9">
    <location>
        <begin position="56"/>
        <end position="245"/>
    </location>
</feature>
<sequence>MLRKGPLPVWYQCGARESNVLPGWLRLCLCVLTLCGSVGVSAAPGAVVQLQVDGVIGPASADYLVRGLAKAVDEGAQLVVIEIDTPGGLDTSMRAIIKAILASPIPVASYVAPGGARAASAGTYILYASHVAAMAPGTNLGAATPVAIGMPGTPSKPAGEDKGDAGKEGKEGKEGEADKMPADAMTAKQVNDAAAYIRGLANMRGRNAEWAERAVREAVSLSAEEALEQQVIDYLAKDLTDLMRQLEGKTLQAAGVEVTLTTAGAWLISHAPDWRTRLLAVITNPSVALILMMIGVYGLFFEFSNPGSGVGGVLGGISLVLALYALQLLPVNYAGVALILLGIAFITAEAFLPSFGVLGIGGVVAFVFGGLILIDTDVPGFGIPLALIVTLALVSAGLILAIVGMALKARRRQQVAGDSGLVGSLVAIAAVRDDDPRSGWVALQGERWQVQGSSVLQPGQQVRVTAREGVHLQVSAVDELPPQGGS</sequence>
<dbReference type="InterPro" id="IPR002810">
    <property type="entry name" value="NfeD-like_C"/>
</dbReference>
<evidence type="ECO:0000256" key="1">
    <source>
        <dbReference type="ARBA" id="ARBA00004141"/>
    </source>
</evidence>
<evidence type="ECO:0000313" key="13">
    <source>
        <dbReference type="Proteomes" id="UP001278050"/>
    </source>
</evidence>
<feature type="domain" description="NfeD integral membrane" evidence="8">
    <location>
        <begin position="287"/>
        <end position="403"/>
    </location>
</feature>
<feature type="domain" description="NfeD-like C-terminal" evidence="7">
    <location>
        <begin position="431"/>
        <end position="474"/>
    </location>
</feature>
<dbReference type="Pfam" id="PF24961">
    <property type="entry name" value="NfeD_membrane"/>
    <property type="match status" value="1"/>
</dbReference>
<dbReference type="InterPro" id="IPR056738">
    <property type="entry name" value="NfeD1b_N"/>
</dbReference>
<keyword evidence="11" id="KW-0645">Protease</keyword>
<evidence type="ECO:0000256" key="6">
    <source>
        <dbReference type="SAM" id="Phobius"/>
    </source>
</evidence>
<reference evidence="10 13" key="2">
    <citation type="submission" date="2023-11" db="EMBL/GenBank/DDBJ databases">
        <title>MicrobeMod: A computational toolkit for identifying prokaryotic methylation and restriction-modification with nanopore sequencing.</title>
        <authorList>
            <person name="Crits-Christoph A."/>
            <person name="Kang S.C."/>
            <person name="Lee H."/>
            <person name="Ostrov N."/>
        </authorList>
    </citation>
    <scope>NUCLEOTIDE SEQUENCE [LARGE SCALE GENOMIC DNA]</scope>
    <source>
        <strain evidence="10 13">ATCC BAA-571</strain>
    </source>
</reference>
<dbReference type="FunFam" id="3.90.226.10:FF:000089">
    <property type="entry name" value="Membrane-bound serine protease"/>
    <property type="match status" value="1"/>
</dbReference>
<dbReference type="SUPFAM" id="SSF141322">
    <property type="entry name" value="NfeD domain-like"/>
    <property type="match status" value="1"/>
</dbReference>
<dbReference type="Proteomes" id="UP000182413">
    <property type="component" value="Unassembled WGS sequence"/>
</dbReference>
<dbReference type="Proteomes" id="UP001278050">
    <property type="component" value="Unassembled WGS sequence"/>
</dbReference>
<dbReference type="EMBL" id="FNAE01000001">
    <property type="protein sequence ID" value="SDD93995.1"/>
    <property type="molecule type" value="Genomic_DNA"/>
</dbReference>
<evidence type="ECO:0000256" key="5">
    <source>
        <dbReference type="SAM" id="MobiDB-lite"/>
    </source>
</evidence>
<protein>
    <submittedName>
        <fullName evidence="11">Membrane-bound serine protease (ClpP class)</fullName>
    </submittedName>
    <submittedName>
        <fullName evidence="10">Nodulation protein NfeD</fullName>
    </submittedName>
</protein>
<evidence type="ECO:0000259" key="8">
    <source>
        <dbReference type="Pfam" id="PF24961"/>
    </source>
</evidence>
<dbReference type="Pfam" id="PF25145">
    <property type="entry name" value="NfeD1b_N"/>
    <property type="match status" value="1"/>
</dbReference>
<dbReference type="CDD" id="cd07020">
    <property type="entry name" value="Clp_protease_NfeD_1"/>
    <property type="match status" value="1"/>
</dbReference>
<dbReference type="Gene3D" id="3.90.226.10">
    <property type="entry name" value="2-enoyl-CoA Hydratase, Chain A, domain 1"/>
    <property type="match status" value="1"/>
</dbReference>
<feature type="region of interest" description="Disordered" evidence="5">
    <location>
        <begin position="151"/>
        <end position="179"/>
    </location>
</feature>
<feature type="transmembrane region" description="Helical" evidence="6">
    <location>
        <begin position="355"/>
        <end position="374"/>
    </location>
</feature>
<evidence type="ECO:0000313" key="12">
    <source>
        <dbReference type="Proteomes" id="UP000182413"/>
    </source>
</evidence>
<dbReference type="PANTHER" id="PTHR33507:SF4">
    <property type="entry name" value="NODULATION COMPETITIVENESS PROTEIN NFED"/>
    <property type="match status" value="1"/>
</dbReference>
<dbReference type="InterPro" id="IPR056739">
    <property type="entry name" value="NfeD_membrane"/>
</dbReference>
<dbReference type="Gene3D" id="2.40.50.140">
    <property type="entry name" value="Nucleic acid-binding proteins"/>
    <property type="match status" value="1"/>
</dbReference>
<reference evidence="11 12" key="1">
    <citation type="submission" date="2016-10" db="EMBL/GenBank/DDBJ databases">
        <authorList>
            <person name="de Groot N.N."/>
        </authorList>
    </citation>
    <scope>NUCLEOTIDE SEQUENCE [LARGE SCALE GENOMIC DNA]</scope>
    <source>
        <strain evidence="11 12">JCM 10630</strain>
    </source>
</reference>
<dbReference type="GO" id="GO:0008233">
    <property type="term" value="F:peptidase activity"/>
    <property type="evidence" value="ECO:0007669"/>
    <property type="project" value="UniProtKB-KW"/>
</dbReference>
<dbReference type="SUPFAM" id="SSF52096">
    <property type="entry name" value="ClpP/crotonase"/>
    <property type="match status" value="1"/>
</dbReference>
<feature type="compositionally biased region" description="Basic and acidic residues" evidence="5">
    <location>
        <begin position="158"/>
        <end position="179"/>
    </location>
</feature>
<dbReference type="InterPro" id="IPR012340">
    <property type="entry name" value="NA-bd_OB-fold"/>
</dbReference>